<evidence type="ECO:0000313" key="2">
    <source>
        <dbReference type="Proteomes" id="UP000037507"/>
    </source>
</evidence>
<name>A0A2T7UDA0_9BURK</name>
<keyword evidence="2" id="KW-1185">Reference proteome</keyword>
<organism evidence="1 2">
    <name type="scientific">Limnohabitans planktonicus II-D5</name>
    <dbReference type="NCBI Taxonomy" id="1293045"/>
    <lineage>
        <taxon>Bacteria</taxon>
        <taxon>Pseudomonadati</taxon>
        <taxon>Pseudomonadota</taxon>
        <taxon>Betaproteobacteria</taxon>
        <taxon>Burkholderiales</taxon>
        <taxon>Comamonadaceae</taxon>
        <taxon>Limnohabitans</taxon>
    </lineage>
</organism>
<feature type="non-terminal residue" evidence="1">
    <location>
        <position position="1"/>
    </location>
</feature>
<gene>
    <name evidence="1" type="ORF">H663_010825</name>
</gene>
<dbReference type="Proteomes" id="UP000037507">
    <property type="component" value="Unassembled WGS sequence"/>
</dbReference>
<proteinExistence type="predicted"/>
<dbReference type="AlphaFoldDB" id="A0A2T7UDA0"/>
<evidence type="ECO:0000313" key="1">
    <source>
        <dbReference type="EMBL" id="PVE42591.1"/>
    </source>
</evidence>
<protein>
    <submittedName>
        <fullName evidence="1">Uncharacterized protein</fullName>
    </submittedName>
</protein>
<sequence length="61" mass="6404">QTSDSASADLQEPWIGRSVVEDPDMGLLKPAKVESGSAPKRANVGLFECRPTGAMYLLVGG</sequence>
<accession>A0A2T7UDA0</accession>
<dbReference type="EMBL" id="LFYT02000012">
    <property type="protein sequence ID" value="PVE42591.1"/>
    <property type="molecule type" value="Genomic_DNA"/>
</dbReference>
<reference evidence="1" key="1">
    <citation type="submission" date="2017-04" db="EMBL/GenBank/DDBJ databases">
        <title>Unexpected and diverse lifestyles within the genus Limnohabitans.</title>
        <authorList>
            <person name="Kasalicky V."/>
            <person name="Mehrshad M."/>
            <person name="Andrei S.-A."/>
            <person name="Salcher M."/>
            <person name="Kratochvilova H."/>
            <person name="Simek K."/>
            <person name="Ghai R."/>
        </authorList>
    </citation>
    <scope>NUCLEOTIDE SEQUENCE [LARGE SCALE GENOMIC DNA]</scope>
    <source>
        <strain evidence="1">II-D5</strain>
    </source>
</reference>
<comment type="caution">
    <text evidence="1">The sequence shown here is derived from an EMBL/GenBank/DDBJ whole genome shotgun (WGS) entry which is preliminary data.</text>
</comment>